<dbReference type="PANTHER" id="PTHR30346">
    <property type="entry name" value="TRANSCRIPTIONAL DUAL REGULATOR HCAR-RELATED"/>
    <property type="match status" value="1"/>
</dbReference>
<accession>A0ABW3MRZ5</accession>
<keyword evidence="7" id="KW-1185">Reference proteome</keyword>
<keyword evidence="2" id="KW-0805">Transcription regulation</keyword>
<reference evidence="7" key="1">
    <citation type="journal article" date="2019" name="Int. J. Syst. Evol. Microbiol.">
        <title>The Global Catalogue of Microorganisms (GCM) 10K type strain sequencing project: providing services to taxonomists for standard genome sequencing and annotation.</title>
        <authorList>
            <consortium name="The Broad Institute Genomics Platform"/>
            <consortium name="The Broad Institute Genome Sequencing Center for Infectious Disease"/>
            <person name="Wu L."/>
            <person name="Ma J."/>
        </authorList>
    </citation>
    <scope>NUCLEOTIDE SEQUENCE [LARGE SCALE GENOMIC DNA]</scope>
    <source>
        <strain evidence="7">CCUG 57508</strain>
    </source>
</reference>
<dbReference type="Proteomes" id="UP001597046">
    <property type="component" value="Unassembled WGS sequence"/>
</dbReference>
<evidence type="ECO:0000259" key="5">
    <source>
        <dbReference type="PROSITE" id="PS50931"/>
    </source>
</evidence>
<dbReference type="InterPro" id="IPR036390">
    <property type="entry name" value="WH_DNA-bd_sf"/>
</dbReference>
<proteinExistence type="inferred from homology"/>
<dbReference type="Pfam" id="PF03466">
    <property type="entry name" value="LysR_substrate"/>
    <property type="match status" value="1"/>
</dbReference>
<sequence>MLDIRRLEVLLKVVEHGSVTAAADAMTYTPSAVSQQLRRLELEVGMPLLQRHARGMVPTEAGHVLAVHARKLFRQMAAAENDLRDIAGLRRGSLELGTFPTVGSSFLPLAVKRFRQLYPSIQLNIRSAREAELIEMLEEGLVGLSMLWDYEWGRIQADQLSLTTLFIDPTVLVVATDHPLARRRQVAMDALADERWIIRSDDHPVVEVLSRSALAAGFEPQIAFQANDYQEAQAMVSVGLGIALAPRTAVVNKHPNVRIVSLGDTAPHRRVLVAHRLDRVRAATEMAFQQVLSEIAAGYDPDSGRVVEKPSA</sequence>
<evidence type="ECO:0000313" key="7">
    <source>
        <dbReference type="Proteomes" id="UP001597046"/>
    </source>
</evidence>
<evidence type="ECO:0000256" key="3">
    <source>
        <dbReference type="ARBA" id="ARBA00023125"/>
    </source>
</evidence>
<dbReference type="InterPro" id="IPR005119">
    <property type="entry name" value="LysR_subst-bd"/>
</dbReference>
<name>A0ABW3MRZ5_9MICO</name>
<organism evidence="6 7">
    <name type="scientific">Terrabacter terrigena</name>
    <dbReference type="NCBI Taxonomy" id="574718"/>
    <lineage>
        <taxon>Bacteria</taxon>
        <taxon>Bacillati</taxon>
        <taxon>Actinomycetota</taxon>
        <taxon>Actinomycetes</taxon>
        <taxon>Micrococcales</taxon>
        <taxon>Intrasporangiaceae</taxon>
        <taxon>Terrabacter</taxon>
    </lineage>
</organism>
<keyword evidence="4" id="KW-0804">Transcription</keyword>
<comment type="similarity">
    <text evidence="1">Belongs to the LysR transcriptional regulatory family.</text>
</comment>
<evidence type="ECO:0000256" key="4">
    <source>
        <dbReference type="ARBA" id="ARBA00023163"/>
    </source>
</evidence>
<gene>
    <name evidence="6" type="ORF">ACFQ2V_04015</name>
</gene>
<dbReference type="Gene3D" id="1.10.10.10">
    <property type="entry name" value="Winged helix-like DNA-binding domain superfamily/Winged helix DNA-binding domain"/>
    <property type="match status" value="1"/>
</dbReference>
<dbReference type="Gene3D" id="3.40.190.290">
    <property type="match status" value="1"/>
</dbReference>
<feature type="domain" description="HTH lysR-type" evidence="5">
    <location>
        <begin position="2"/>
        <end position="59"/>
    </location>
</feature>
<dbReference type="InterPro" id="IPR036388">
    <property type="entry name" value="WH-like_DNA-bd_sf"/>
</dbReference>
<dbReference type="EMBL" id="JBHTKH010000001">
    <property type="protein sequence ID" value="MFD1053462.1"/>
    <property type="molecule type" value="Genomic_DNA"/>
</dbReference>
<comment type="caution">
    <text evidence="6">The sequence shown here is derived from an EMBL/GenBank/DDBJ whole genome shotgun (WGS) entry which is preliminary data.</text>
</comment>
<dbReference type="PANTHER" id="PTHR30346:SF29">
    <property type="entry name" value="LYSR SUBSTRATE-BINDING"/>
    <property type="match status" value="1"/>
</dbReference>
<evidence type="ECO:0000256" key="1">
    <source>
        <dbReference type="ARBA" id="ARBA00009437"/>
    </source>
</evidence>
<dbReference type="PROSITE" id="PS50931">
    <property type="entry name" value="HTH_LYSR"/>
    <property type="match status" value="1"/>
</dbReference>
<protein>
    <submittedName>
        <fullName evidence="6">LysR family transcriptional regulator</fullName>
    </submittedName>
</protein>
<dbReference type="RefSeq" id="WP_386050928.1">
    <property type="nucleotide sequence ID" value="NZ_JBHTKH010000001.1"/>
</dbReference>
<keyword evidence="3" id="KW-0238">DNA-binding</keyword>
<dbReference type="SUPFAM" id="SSF53850">
    <property type="entry name" value="Periplasmic binding protein-like II"/>
    <property type="match status" value="1"/>
</dbReference>
<dbReference type="Pfam" id="PF00126">
    <property type="entry name" value="HTH_1"/>
    <property type="match status" value="1"/>
</dbReference>
<dbReference type="CDD" id="cd08423">
    <property type="entry name" value="PBP2_LTTR_like_6"/>
    <property type="match status" value="1"/>
</dbReference>
<dbReference type="InterPro" id="IPR000847">
    <property type="entry name" value="LysR_HTH_N"/>
</dbReference>
<dbReference type="SUPFAM" id="SSF46785">
    <property type="entry name" value="Winged helix' DNA-binding domain"/>
    <property type="match status" value="1"/>
</dbReference>
<evidence type="ECO:0000256" key="2">
    <source>
        <dbReference type="ARBA" id="ARBA00023015"/>
    </source>
</evidence>
<evidence type="ECO:0000313" key="6">
    <source>
        <dbReference type="EMBL" id="MFD1053462.1"/>
    </source>
</evidence>